<keyword evidence="4 6" id="KW-1133">Transmembrane helix</keyword>
<dbReference type="InterPro" id="IPR004477">
    <property type="entry name" value="ComEC_N"/>
</dbReference>
<feature type="transmembrane region" description="Helical" evidence="6">
    <location>
        <begin position="38"/>
        <end position="58"/>
    </location>
</feature>
<evidence type="ECO:0000259" key="7">
    <source>
        <dbReference type="Pfam" id="PF03772"/>
    </source>
</evidence>
<feature type="transmembrane region" description="Helical" evidence="6">
    <location>
        <begin position="293"/>
        <end position="311"/>
    </location>
</feature>
<proteinExistence type="predicted"/>
<dbReference type="EMBL" id="JACIEQ010000006">
    <property type="protein sequence ID" value="MBB4023526.1"/>
    <property type="molecule type" value="Genomic_DNA"/>
</dbReference>
<organism evidence="9 10">
    <name type="scientific">Actibacterium naphthalenivorans</name>
    <dbReference type="NCBI Taxonomy" id="1614693"/>
    <lineage>
        <taxon>Bacteria</taxon>
        <taxon>Pseudomonadati</taxon>
        <taxon>Pseudomonadota</taxon>
        <taxon>Alphaproteobacteria</taxon>
        <taxon>Rhodobacterales</taxon>
        <taxon>Roseobacteraceae</taxon>
        <taxon>Actibacterium</taxon>
    </lineage>
</organism>
<feature type="transmembrane region" description="Helical" evidence="6">
    <location>
        <begin position="65"/>
        <end position="85"/>
    </location>
</feature>
<comment type="caution">
    <text evidence="9">The sequence shown here is derived from an EMBL/GenBank/DDBJ whole genome shotgun (WGS) entry which is preliminary data.</text>
</comment>
<dbReference type="PANTHER" id="PTHR30619:SF1">
    <property type="entry name" value="RECOMBINATION PROTEIN 2"/>
    <property type="match status" value="1"/>
</dbReference>
<dbReference type="PANTHER" id="PTHR30619">
    <property type="entry name" value="DNA INTERNALIZATION/COMPETENCE PROTEIN COMEC/REC2"/>
    <property type="match status" value="1"/>
</dbReference>
<feature type="transmembrane region" description="Helical" evidence="6">
    <location>
        <begin position="255"/>
        <end position="281"/>
    </location>
</feature>
<dbReference type="Pfam" id="PF13567">
    <property type="entry name" value="DUF4131"/>
    <property type="match status" value="1"/>
</dbReference>
<name>A0A840CLB5_9RHOB</name>
<keyword evidence="5 6" id="KW-0472">Membrane</keyword>
<keyword evidence="10" id="KW-1185">Reference proteome</keyword>
<dbReference type="Proteomes" id="UP000585681">
    <property type="component" value="Unassembled WGS sequence"/>
</dbReference>
<accession>A0A840CLB5</accession>
<dbReference type="NCBIfam" id="TIGR00360">
    <property type="entry name" value="ComEC_N-term"/>
    <property type="match status" value="1"/>
</dbReference>
<comment type="subcellular location">
    <subcellularLocation>
        <location evidence="1">Cell membrane</location>
        <topology evidence="1">Multi-pass membrane protein</topology>
    </subcellularLocation>
</comment>
<dbReference type="InterPro" id="IPR052159">
    <property type="entry name" value="Competence_DNA_uptake"/>
</dbReference>
<evidence type="ECO:0000313" key="10">
    <source>
        <dbReference type="Proteomes" id="UP000585681"/>
    </source>
</evidence>
<keyword evidence="3 6" id="KW-0812">Transmembrane</keyword>
<gene>
    <name evidence="9" type="ORF">GGR17_003361</name>
</gene>
<dbReference type="Pfam" id="PF03772">
    <property type="entry name" value="Competence"/>
    <property type="match status" value="1"/>
</dbReference>
<protein>
    <submittedName>
        <fullName evidence="9">Competence protein ComEC</fullName>
    </submittedName>
</protein>
<feature type="transmembrane region" description="Helical" evidence="6">
    <location>
        <begin position="467"/>
        <end position="487"/>
    </location>
</feature>
<feature type="transmembrane region" description="Helical" evidence="6">
    <location>
        <begin position="362"/>
        <end position="381"/>
    </location>
</feature>
<dbReference type="AlphaFoldDB" id="A0A840CLB5"/>
<feature type="transmembrane region" description="Helical" evidence="6">
    <location>
        <begin position="393"/>
        <end position="417"/>
    </location>
</feature>
<dbReference type="GO" id="GO:0005886">
    <property type="term" value="C:plasma membrane"/>
    <property type="evidence" value="ECO:0007669"/>
    <property type="project" value="UniProtKB-SubCell"/>
</dbReference>
<dbReference type="RefSeq" id="WP_054539134.1">
    <property type="nucleotide sequence ID" value="NZ_JACIEQ010000006.1"/>
</dbReference>
<evidence type="ECO:0000256" key="6">
    <source>
        <dbReference type="SAM" id="Phobius"/>
    </source>
</evidence>
<sequence length="679" mass="71530">MRALDALEAQRGHLFGWVPVMLAAGIGGYFALPREPSALLWAALGAGALLAGLAVRLSGERRAPLFLALALTCAGSLLAGARVHLVAEPVLTYRFYGAVQGRVVGIDRSASDAPRLTLDRVWMERHAPDRTPARIRVSLHGAQGFIVPEPGMLVALTAHLSPPPAPSEPGGFNFQRRAWFERLGAVGYTRTPVLAMAPAEAGRGGLLIHRARMAISAAIRARMPGDEGAFAAAILTGDRSAMSAPMLQALRDANLAHLLAISGLHMGLLTGFVFAALRYGLSLIPPLALRLPVKKLAALMAIVAAGVYLALSGGNIATQRAFIMVLVMLLAVLFDRRALTLRAVAMAALIVLVLQPESLTEPGFQMSFAATTALVAVFGAARDWPETRPRPPGWARPVLAVFISSAVAGAATAPIGAAHFNQIAQYGLLANVLTVPLMGALVIPAAVLAAVLAPFGLSFVGLEIMRLGIIWILGMAAFVAGLDGATWPVVTPMAPVLPLMAAGMLWLILWQGRARLAGLLPVVAALFLWGQTERPALLISESGALLGVMGEAGRALNKPTGEGFVARSWLENDGDAALQDDAFARSGFSGEKGMIHAEISGRSFVQLSGRGWADRLEPACARRGWVILARKLDGALPKGCVFLDQRALARTGAIAVFEGKDGPILIGAKHRAGRRPWTR</sequence>
<evidence type="ECO:0000259" key="8">
    <source>
        <dbReference type="Pfam" id="PF13567"/>
    </source>
</evidence>
<evidence type="ECO:0000256" key="3">
    <source>
        <dbReference type="ARBA" id="ARBA00022692"/>
    </source>
</evidence>
<evidence type="ECO:0000313" key="9">
    <source>
        <dbReference type="EMBL" id="MBB4023526.1"/>
    </source>
</evidence>
<dbReference type="InterPro" id="IPR025405">
    <property type="entry name" value="DUF4131"/>
</dbReference>
<feature type="domain" description="DUF4131" evidence="8">
    <location>
        <begin position="40"/>
        <end position="192"/>
    </location>
</feature>
<evidence type="ECO:0000256" key="1">
    <source>
        <dbReference type="ARBA" id="ARBA00004651"/>
    </source>
</evidence>
<feature type="transmembrane region" description="Helical" evidence="6">
    <location>
        <begin position="339"/>
        <end position="356"/>
    </location>
</feature>
<feature type="domain" description="ComEC/Rec2-related protein" evidence="7">
    <location>
        <begin position="234"/>
        <end position="512"/>
    </location>
</feature>
<evidence type="ECO:0000256" key="2">
    <source>
        <dbReference type="ARBA" id="ARBA00022475"/>
    </source>
</evidence>
<feature type="transmembrane region" description="Helical" evidence="6">
    <location>
        <begin position="493"/>
        <end position="509"/>
    </location>
</feature>
<evidence type="ECO:0000256" key="5">
    <source>
        <dbReference type="ARBA" id="ARBA00023136"/>
    </source>
</evidence>
<evidence type="ECO:0000256" key="4">
    <source>
        <dbReference type="ARBA" id="ARBA00022989"/>
    </source>
</evidence>
<reference evidence="9" key="1">
    <citation type="submission" date="2020-08" db="EMBL/GenBank/DDBJ databases">
        <title>Genomic Encyclopedia of Type Strains, Phase IV (KMG-IV): sequencing the most valuable type-strain genomes for metagenomic binning, comparative biology and taxonomic classification.</title>
        <authorList>
            <person name="Goeker M."/>
        </authorList>
    </citation>
    <scope>NUCLEOTIDE SEQUENCE [LARGE SCALE GENOMIC DNA]</scope>
    <source>
        <strain evidence="9">DSM 105040</strain>
    </source>
</reference>
<keyword evidence="2" id="KW-1003">Cell membrane</keyword>
<feature type="transmembrane region" description="Helical" evidence="6">
    <location>
        <begin position="12"/>
        <end position="32"/>
    </location>
</feature>
<feature type="transmembrane region" description="Helical" evidence="6">
    <location>
        <begin position="437"/>
        <end position="460"/>
    </location>
</feature>